<dbReference type="Proteomes" id="UP000657918">
    <property type="component" value="Unassembled WGS sequence"/>
</dbReference>
<proteinExistence type="predicted"/>
<organism evidence="1 2">
    <name type="scientific">Salix dunnii</name>
    <dbReference type="NCBI Taxonomy" id="1413687"/>
    <lineage>
        <taxon>Eukaryota</taxon>
        <taxon>Viridiplantae</taxon>
        <taxon>Streptophyta</taxon>
        <taxon>Embryophyta</taxon>
        <taxon>Tracheophyta</taxon>
        <taxon>Spermatophyta</taxon>
        <taxon>Magnoliopsida</taxon>
        <taxon>eudicotyledons</taxon>
        <taxon>Gunneridae</taxon>
        <taxon>Pentapetalae</taxon>
        <taxon>rosids</taxon>
        <taxon>fabids</taxon>
        <taxon>Malpighiales</taxon>
        <taxon>Salicaceae</taxon>
        <taxon>Saliceae</taxon>
        <taxon>Salix</taxon>
    </lineage>
</organism>
<protein>
    <submittedName>
        <fullName evidence="1">Uncharacterized protein</fullName>
    </submittedName>
</protein>
<evidence type="ECO:0000313" key="2">
    <source>
        <dbReference type="Proteomes" id="UP000657918"/>
    </source>
</evidence>
<evidence type="ECO:0000313" key="1">
    <source>
        <dbReference type="EMBL" id="KAF9678656.1"/>
    </source>
</evidence>
<gene>
    <name evidence="1" type="ORF">SADUNF_Sadunf07G0057400</name>
</gene>
<accession>A0A835K3B3</accession>
<dbReference type="OrthoDB" id="1716992at2759"/>
<dbReference type="EMBL" id="JADGMS010000007">
    <property type="protein sequence ID" value="KAF9678656.1"/>
    <property type="molecule type" value="Genomic_DNA"/>
</dbReference>
<sequence length="103" mass="12289">MGDYNYVYRDVEGASKEWDYIYRKLLKFPNKRTCFKPSTFKNILSIKRDFWIGGADFLDGDAHLKYQDENDLSRDYVIEVVQRRLIEKVVKEHEDNNDRSSGD</sequence>
<reference evidence="1 2" key="1">
    <citation type="submission" date="2020-10" db="EMBL/GenBank/DDBJ databases">
        <title>Plant Genome Project.</title>
        <authorList>
            <person name="Zhang R.-G."/>
        </authorList>
    </citation>
    <scope>NUCLEOTIDE SEQUENCE [LARGE SCALE GENOMIC DNA]</scope>
    <source>
        <strain evidence="1">FAFU-HL-1</strain>
        <tissue evidence="1">Leaf</tissue>
    </source>
</reference>
<name>A0A835K3B3_9ROSI</name>
<comment type="caution">
    <text evidence="1">The sequence shown here is derived from an EMBL/GenBank/DDBJ whole genome shotgun (WGS) entry which is preliminary data.</text>
</comment>
<dbReference type="AlphaFoldDB" id="A0A835K3B3"/>
<keyword evidence="2" id="KW-1185">Reference proteome</keyword>